<protein>
    <recommendedName>
        <fullName evidence="3">MarR family transcriptional regulator</fullName>
    </recommendedName>
</protein>
<dbReference type="Proteomes" id="UP001240157">
    <property type="component" value="Unassembled WGS sequence"/>
</dbReference>
<dbReference type="AlphaFoldDB" id="A0ABD5AUJ1"/>
<reference evidence="1 2" key="1">
    <citation type="submission" date="2023-08" db="EMBL/GenBank/DDBJ databases">
        <title>Whole genome sequencing of Staphylococcus chromogenes NNSch 2386.</title>
        <authorList>
            <person name="Kropotov V.S."/>
            <person name="Boriskina E.V."/>
            <person name="Gordinskaya N.A."/>
            <person name="Shkurkina I.S."/>
            <person name="Kryazhev D.V."/>
            <person name="Alekseeva A.E."/>
            <person name="Makhova M.A."/>
        </authorList>
    </citation>
    <scope>NUCLEOTIDE SEQUENCE [LARGE SCALE GENOMIC DNA]</scope>
    <source>
        <strain evidence="1 2">NNSch 2386</strain>
    </source>
</reference>
<evidence type="ECO:0008006" key="3">
    <source>
        <dbReference type="Google" id="ProtNLM"/>
    </source>
</evidence>
<sequence>MKPQYLKIEHIMRIAGVSKSKATSIVRELNKELEKEGYITISGKVPIQLVREKMPYWDLSDEVVEGLHAG</sequence>
<accession>A0ABD5AUJ1</accession>
<gene>
    <name evidence="1" type="ORF">RCF65_03345</name>
</gene>
<dbReference type="EMBL" id="JAVGJF010000011">
    <property type="protein sequence ID" value="MDQ7175017.1"/>
    <property type="molecule type" value="Genomic_DNA"/>
</dbReference>
<proteinExistence type="predicted"/>
<organism evidence="1 2">
    <name type="scientific">Staphylococcus chromogenes</name>
    <name type="common">Staphylococcus hyicus subsp. chromogenes</name>
    <dbReference type="NCBI Taxonomy" id="46126"/>
    <lineage>
        <taxon>Bacteria</taxon>
        <taxon>Bacillati</taxon>
        <taxon>Bacillota</taxon>
        <taxon>Bacilli</taxon>
        <taxon>Bacillales</taxon>
        <taxon>Staphylococcaceae</taxon>
        <taxon>Staphylococcus</taxon>
    </lineage>
</organism>
<dbReference type="RefSeq" id="WP_105965845.1">
    <property type="nucleotide sequence ID" value="NZ_JAHCNX010000013.1"/>
</dbReference>
<comment type="caution">
    <text evidence="1">The sequence shown here is derived from an EMBL/GenBank/DDBJ whole genome shotgun (WGS) entry which is preliminary data.</text>
</comment>
<evidence type="ECO:0000313" key="1">
    <source>
        <dbReference type="EMBL" id="MDQ7175017.1"/>
    </source>
</evidence>
<evidence type="ECO:0000313" key="2">
    <source>
        <dbReference type="Proteomes" id="UP001240157"/>
    </source>
</evidence>
<name>A0ABD5AUJ1_STACR</name>